<dbReference type="GO" id="GO:0120015">
    <property type="term" value="F:sterol transfer activity"/>
    <property type="evidence" value="ECO:0007669"/>
    <property type="project" value="TreeGrafter"/>
</dbReference>
<dbReference type="GO" id="GO:0032934">
    <property type="term" value="F:sterol binding"/>
    <property type="evidence" value="ECO:0007669"/>
    <property type="project" value="TreeGrafter"/>
</dbReference>
<dbReference type="PANTHER" id="PTHR23319:SF4">
    <property type="entry name" value="GRAM DOMAIN CONTAINING 1B, ISOFORM E"/>
    <property type="match status" value="1"/>
</dbReference>
<reference evidence="2 3" key="1">
    <citation type="journal article" date="2014" name="Genome Biol. Evol.">
        <title>The genome of the myxosporean Thelohanellus kitauei shows adaptations to nutrient acquisition within its fish host.</title>
        <authorList>
            <person name="Yang Y."/>
            <person name="Xiong J."/>
            <person name="Zhou Z."/>
            <person name="Huo F."/>
            <person name="Miao W."/>
            <person name="Ran C."/>
            <person name="Liu Y."/>
            <person name="Zhang J."/>
            <person name="Feng J."/>
            <person name="Wang M."/>
            <person name="Wang M."/>
            <person name="Wang L."/>
            <person name="Yao B."/>
        </authorList>
    </citation>
    <scope>NUCLEOTIDE SEQUENCE [LARGE SCALE GENOMIC DNA]</scope>
    <source>
        <strain evidence="2">Wuqing</strain>
    </source>
</reference>
<sequence length="271" mass="30802">MIPEPRVSTLTFSPTDSKILKINALKLKFSDITDTEEIINDFSCALKRDLLTHGRLYIGLENLYFLSSILRFETKVIEKWSNILSVEKAKLANIIPNSIRIVTPDNKYLFTSFVSRTYPYELINYAIRNQKEKLELKSSQIRDIVKSQCLNQFKNVNNSKLQSSDSIAVVNMGSQILVEPDTNSDSLVNSSADDGKLDILTLKSTSQNFVLKSTAANCPCQGLKHLLVKKLFKVHIDDIFNVLYDDSSFMMKNVYEKCCFQGMNICNQITN</sequence>
<dbReference type="GO" id="GO:0005789">
    <property type="term" value="C:endoplasmic reticulum membrane"/>
    <property type="evidence" value="ECO:0007669"/>
    <property type="project" value="TreeGrafter"/>
</dbReference>
<evidence type="ECO:0000313" key="2">
    <source>
        <dbReference type="EMBL" id="KII63796.1"/>
    </source>
</evidence>
<organism evidence="2 3">
    <name type="scientific">Thelohanellus kitauei</name>
    <name type="common">Myxosporean</name>
    <dbReference type="NCBI Taxonomy" id="669202"/>
    <lineage>
        <taxon>Eukaryota</taxon>
        <taxon>Metazoa</taxon>
        <taxon>Cnidaria</taxon>
        <taxon>Myxozoa</taxon>
        <taxon>Myxosporea</taxon>
        <taxon>Bivalvulida</taxon>
        <taxon>Platysporina</taxon>
        <taxon>Myxobolidae</taxon>
        <taxon>Thelohanellus</taxon>
    </lineage>
</organism>
<dbReference type="GO" id="GO:0032366">
    <property type="term" value="P:intracellular sterol transport"/>
    <property type="evidence" value="ECO:0007669"/>
    <property type="project" value="TreeGrafter"/>
</dbReference>
<proteinExistence type="predicted"/>
<dbReference type="InterPro" id="IPR051482">
    <property type="entry name" value="Cholesterol_transport"/>
</dbReference>
<evidence type="ECO:0000259" key="1">
    <source>
        <dbReference type="SMART" id="SM00568"/>
    </source>
</evidence>
<dbReference type="Proteomes" id="UP000031668">
    <property type="component" value="Unassembled WGS sequence"/>
</dbReference>
<dbReference type="OrthoDB" id="5960980at2759"/>
<dbReference type="AlphaFoldDB" id="A0A0C2MQ80"/>
<dbReference type="InterPro" id="IPR011993">
    <property type="entry name" value="PH-like_dom_sf"/>
</dbReference>
<feature type="domain" description="GRAM" evidence="1">
    <location>
        <begin position="23"/>
        <end position="90"/>
    </location>
</feature>
<keyword evidence="3" id="KW-1185">Reference proteome</keyword>
<dbReference type="OMA" id="EHANENG"/>
<accession>A0A0C2MQ80</accession>
<dbReference type="EMBL" id="JWZT01004591">
    <property type="protein sequence ID" value="KII63796.1"/>
    <property type="molecule type" value="Genomic_DNA"/>
</dbReference>
<gene>
    <name evidence="2" type="ORF">RF11_15031</name>
</gene>
<dbReference type="InterPro" id="IPR004182">
    <property type="entry name" value="GRAM"/>
</dbReference>
<dbReference type="Gene3D" id="2.30.29.30">
    <property type="entry name" value="Pleckstrin-homology domain (PH domain)/Phosphotyrosine-binding domain (PTB)"/>
    <property type="match status" value="1"/>
</dbReference>
<dbReference type="PANTHER" id="PTHR23319">
    <property type="entry name" value="GRAM DOMAIN CONTAINING 1B, ISOFORM E"/>
    <property type="match status" value="1"/>
</dbReference>
<comment type="caution">
    <text evidence="2">The sequence shown here is derived from an EMBL/GenBank/DDBJ whole genome shotgun (WGS) entry which is preliminary data.</text>
</comment>
<protein>
    <submittedName>
        <fullName evidence="2">GRAM domain-containing protein 1C</fullName>
    </submittedName>
</protein>
<dbReference type="GO" id="GO:0005886">
    <property type="term" value="C:plasma membrane"/>
    <property type="evidence" value="ECO:0007669"/>
    <property type="project" value="TreeGrafter"/>
</dbReference>
<dbReference type="Pfam" id="PF02893">
    <property type="entry name" value="GRAM"/>
    <property type="match status" value="1"/>
</dbReference>
<name>A0A0C2MQ80_THEKT</name>
<dbReference type="SMART" id="SM00568">
    <property type="entry name" value="GRAM"/>
    <property type="match status" value="1"/>
</dbReference>
<dbReference type="GO" id="GO:0140268">
    <property type="term" value="C:endoplasmic reticulum-plasma membrane contact site"/>
    <property type="evidence" value="ECO:0007669"/>
    <property type="project" value="TreeGrafter"/>
</dbReference>
<evidence type="ECO:0000313" key="3">
    <source>
        <dbReference type="Proteomes" id="UP000031668"/>
    </source>
</evidence>